<evidence type="ECO:0000313" key="10">
    <source>
        <dbReference type="WBParaSite" id="Smp_074880.1"/>
    </source>
</evidence>
<dbReference type="GO" id="GO:0016020">
    <property type="term" value="C:membrane"/>
    <property type="evidence" value="ECO:0007669"/>
    <property type="project" value="UniProtKB-SubCell"/>
</dbReference>
<name>G4VH19_SCHMA</name>
<dbReference type="InParanoid" id="G4VH19"/>
<organism evidence="9 10">
    <name type="scientific">Schistosoma mansoni</name>
    <name type="common">Blood fluke</name>
    <dbReference type="NCBI Taxonomy" id="6183"/>
    <lineage>
        <taxon>Eukaryota</taxon>
        <taxon>Metazoa</taxon>
        <taxon>Spiralia</taxon>
        <taxon>Lophotrochozoa</taxon>
        <taxon>Platyhelminthes</taxon>
        <taxon>Trematoda</taxon>
        <taxon>Digenea</taxon>
        <taxon>Strigeidida</taxon>
        <taxon>Schistosomatoidea</taxon>
        <taxon>Schistosomatidae</taxon>
        <taxon>Schistosoma</taxon>
    </lineage>
</organism>
<evidence type="ECO:0000256" key="5">
    <source>
        <dbReference type="ARBA" id="ARBA00023136"/>
    </source>
</evidence>
<reference evidence="9" key="1">
    <citation type="journal article" date="2012" name="PLoS Negl. Trop. Dis.">
        <title>A systematically improved high quality genome and transcriptome of the human blood fluke Schistosoma mansoni.</title>
        <authorList>
            <person name="Protasio A.V."/>
            <person name="Tsai I.J."/>
            <person name="Babbage A."/>
            <person name="Nichol S."/>
            <person name="Hunt M."/>
            <person name="Aslett M.A."/>
            <person name="De Silva N."/>
            <person name="Velarde G.S."/>
            <person name="Anderson T.J."/>
            <person name="Clark R.C."/>
            <person name="Davidson C."/>
            <person name="Dillon G.P."/>
            <person name="Holroyd N.E."/>
            <person name="LoVerde P.T."/>
            <person name="Lloyd C."/>
            <person name="McQuillan J."/>
            <person name="Oliveira G."/>
            <person name="Otto T.D."/>
            <person name="Parker-Manuel S.J."/>
            <person name="Quail M.A."/>
            <person name="Wilson R.A."/>
            <person name="Zerlotini A."/>
            <person name="Dunne D.W."/>
            <person name="Berriman M."/>
        </authorList>
    </citation>
    <scope>NUCLEOTIDE SEQUENCE [LARGE SCALE GENOMIC DNA]</scope>
    <source>
        <strain evidence="9">Puerto Rican</strain>
    </source>
</reference>
<comment type="subcellular location">
    <subcellularLocation>
        <location evidence="1">Membrane</location>
        <topology evidence="1">Multi-pass membrane protein</topology>
    </subcellularLocation>
</comment>
<evidence type="ECO:0000256" key="8">
    <source>
        <dbReference type="SAM" id="Phobius"/>
    </source>
</evidence>
<proteinExistence type="inferred from homology"/>
<sequence length="240" mass="26759">MNIPDTDEDLLAINTEKLDSILEDRDEAINNQTVPELIPDKRDHSSKPVSLTDRLYSSTAYDRILAVFSTDPVLSDQELNKVGRRARKIPVYLGISIGMITGVMRAFVSYDEFLRANKYTIFANHKMATRHSLDHCILRGIIFGISVGSKVTLLTGGYYTLPLLFSAVQGKTSYWEHAAGWGITSSLYCLNRGFKRMLIAGMIGSVPGLLTGVLSMLACRMSNSTFEELYAKHLNETQKI</sequence>
<dbReference type="InterPro" id="IPR055299">
    <property type="entry name" value="TIMMDC1"/>
</dbReference>
<dbReference type="STRING" id="6183.G4VH19"/>
<evidence type="ECO:0000256" key="7">
    <source>
        <dbReference type="ARBA" id="ARBA00041344"/>
    </source>
</evidence>
<dbReference type="OMA" id="WRTREMA"/>
<keyword evidence="9" id="KW-1185">Reference proteome</keyword>
<evidence type="ECO:0000256" key="4">
    <source>
        <dbReference type="ARBA" id="ARBA00022989"/>
    </source>
</evidence>
<dbReference type="CTD" id="8353465"/>
<dbReference type="AlphaFoldDB" id="G4VH19"/>
<dbReference type="PANTHER" id="PTHR13002:SF1">
    <property type="entry name" value="COMPLEX I ASSEMBLY FACTOR TIMMDC1, MITOCHONDRIAL"/>
    <property type="match status" value="1"/>
</dbReference>
<dbReference type="HOGENOM" id="CLU_1157679_0_0_1"/>
<dbReference type="FunCoup" id="G4VH19">
    <property type="interactions" value="701"/>
</dbReference>
<dbReference type="RefSeq" id="XP_018650904.1">
    <property type="nucleotide sequence ID" value="XM_018799080.1"/>
</dbReference>
<dbReference type="GeneID" id="8353465"/>
<dbReference type="OrthoDB" id="6241209at2759"/>
<evidence type="ECO:0000256" key="3">
    <source>
        <dbReference type="ARBA" id="ARBA00022692"/>
    </source>
</evidence>
<feature type="transmembrane region" description="Helical" evidence="8">
    <location>
        <begin position="136"/>
        <end position="161"/>
    </location>
</feature>
<dbReference type="WBParaSite" id="Smp_074880.1">
    <property type="protein sequence ID" value="Smp_074880.1"/>
    <property type="gene ID" value="Smp_074880"/>
</dbReference>
<dbReference type="Proteomes" id="UP000008854">
    <property type="component" value="Unassembled WGS sequence"/>
</dbReference>
<feature type="transmembrane region" description="Helical" evidence="8">
    <location>
        <begin position="89"/>
        <end position="108"/>
    </location>
</feature>
<evidence type="ECO:0000256" key="6">
    <source>
        <dbReference type="ARBA" id="ARBA00040778"/>
    </source>
</evidence>
<keyword evidence="4 8" id="KW-1133">Transmembrane helix</keyword>
<dbReference type="KEGG" id="smm:Smp_074880"/>
<dbReference type="PANTHER" id="PTHR13002">
    <property type="entry name" value="C3ORF1 PROTEIN-RELATED"/>
    <property type="match status" value="1"/>
</dbReference>
<dbReference type="GO" id="GO:0032981">
    <property type="term" value="P:mitochondrial respiratory chain complex I assembly"/>
    <property type="evidence" value="ECO:0007669"/>
    <property type="project" value="InterPro"/>
</dbReference>
<evidence type="ECO:0000313" key="9">
    <source>
        <dbReference type="Proteomes" id="UP000008854"/>
    </source>
</evidence>
<keyword evidence="5 8" id="KW-0472">Membrane</keyword>
<reference evidence="10" key="2">
    <citation type="submission" date="2018-12" db="UniProtKB">
        <authorList>
            <consortium name="WormBaseParasite"/>
        </authorList>
    </citation>
    <scope>IDENTIFICATION</scope>
    <source>
        <strain evidence="10">Puerto Rican</strain>
    </source>
</reference>
<keyword evidence="3 8" id="KW-0812">Transmembrane</keyword>
<dbReference type="eggNOG" id="KOG4608">
    <property type="taxonomic scope" value="Eukaryota"/>
</dbReference>
<comment type="similarity">
    <text evidence="2">Belongs to the Tim17/Tim22/Tim23 family.</text>
</comment>
<dbReference type="PhylomeDB" id="G4VH19"/>
<accession>G4VH19</accession>
<evidence type="ECO:0000256" key="1">
    <source>
        <dbReference type="ARBA" id="ARBA00004141"/>
    </source>
</evidence>
<protein>
    <recommendedName>
        <fullName evidence="6">Complex I assembly factor TIMMDC1, mitochondrial</fullName>
    </recommendedName>
    <alternativeName>
        <fullName evidence="7">Translocase of inner mitochondrial membrane domain-containing protein 1</fullName>
    </alternativeName>
</protein>
<evidence type="ECO:0000256" key="2">
    <source>
        <dbReference type="ARBA" id="ARBA00008444"/>
    </source>
</evidence>
<dbReference type="GO" id="GO:0005739">
    <property type="term" value="C:mitochondrion"/>
    <property type="evidence" value="ECO:0007669"/>
    <property type="project" value="TreeGrafter"/>
</dbReference>
<feature type="transmembrane region" description="Helical" evidence="8">
    <location>
        <begin position="197"/>
        <end position="218"/>
    </location>
</feature>